<proteinExistence type="predicted"/>
<dbReference type="Proteomes" id="UP000069902">
    <property type="component" value="Plasmid pPNK"/>
</dbReference>
<gene>
    <name evidence="2" type="ORF">PNK_p0138</name>
</gene>
<dbReference type="RefSeq" id="WP_059062658.1">
    <property type="nucleotide sequence ID" value="NZ_LN879503.1"/>
</dbReference>
<evidence type="ECO:0000313" key="3">
    <source>
        <dbReference type="Proteomes" id="UP000069902"/>
    </source>
</evidence>
<evidence type="ECO:0000313" key="2">
    <source>
        <dbReference type="EMBL" id="CUI18190.1"/>
    </source>
</evidence>
<dbReference type="Pfam" id="PF14441">
    <property type="entry name" value="OTT_1508_deam"/>
    <property type="match status" value="1"/>
</dbReference>
<dbReference type="InParanoid" id="A0A0U5JFA8"/>
<feature type="region of interest" description="Disordered" evidence="1">
    <location>
        <begin position="186"/>
        <end position="222"/>
    </location>
</feature>
<evidence type="ECO:0000256" key="1">
    <source>
        <dbReference type="SAM" id="MobiDB-lite"/>
    </source>
</evidence>
<dbReference type="KEGG" id="pnl:PNK_p0138"/>
<sequence length="222" mass="25484">MKDYRRSTNEREGIFTQQSIKNLCSGNINFVSNEEHLHAEIRLLRFLYKTYGYSKNNNPLTIDLGISKLCCKLCAAGISAIKDAHNHVNIKYRGCHGNFYYGWKPSITLFLSNTRFPYFVGQEAFKIYENNDRNFRKDKRNKDKECEENKVILDGLKDLRVYEGFLPDLSDSFIVRMWATAAHQSDSPVPVNTTESPQDDSLSDEEGLLSDKNSLSICSIDD</sequence>
<protein>
    <submittedName>
        <fullName evidence="2">Uncharacterized protein</fullName>
    </submittedName>
</protein>
<name>A0A0U5JFA8_9BACT</name>
<feature type="compositionally biased region" description="Polar residues" evidence="1">
    <location>
        <begin position="211"/>
        <end position="222"/>
    </location>
</feature>
<dbReference type="PATRIC" id="fig|389348.3.peg.2910"/>
<dbReference type="InterPro" id="IPR027796">
    <property type="entry name" value="OTT_1508_deam-like"/>
</dbReference>
<reference evidence="3" key="1">
    <citation type="submission" date="2015-09" db="EMBL/GenBank/DDBJ databases">
        <authorList>
            <person name="Bertelli C."/>
        </authorList>
    </citation>
    <scope>NUCLEOTIDE SEQUENCE [LARGE SCALE GENOMIC DNA]</scope>
    <source>
        <strain evidence="3">KNic</strain>
        <plasmid evidence="3">pPNK</plasmid>
    </source>
</reference>
<keyword evidence="3" id="KW-1185">Reference proteome</keyword>
<feature type="compositionally biased region" description="Acidic residues" evidence="1">
    <location>
        <begin position="197"/>
        <end position="208"/>
    </location>
</feature>
<accession>A0A0U5JFA8</accession>
<geneLocation type="plasmid" evidence="3">
    <name>pPNK</name>
</geneLocation>
<organism evidence="2 3">
    <name type="scientific">Candidatus Protochlamydia naegleriophila</name>
    <dbReference type="NCBI Taxonomy" id="389348"/>
    <lineage>
        <taxon>Bacteria</taxon>
        <taxon>Pseudomonadati</taxon>
        <taxon>Chlamydiota</taxon>
        <taxon>Chlamydiia</taxon>
        <taxon>Parachlamydiales</taxon>
        <taxon>Parachlamydiaceae</taxon>
        <taxon>Candidatus Protochlamydia</taxon>
    </lineage>
</organism>
<dbReference type="AlphaFoldDB" id="A0A0U5JFA8"/>
<feature type="compositionally biased region" description="Polar residues" evidence="1">
    <location>
        <begin position="186"/>
        <end position="196"/>
    </location>
</feature>
<dbReference type="EMBL" id="LN879503">
    <property type="protein sequence ID" value="CUI18190.1"/>
    <property type="molecule type" value="Genomic_DNA"/>
</dbReference>